<proteinExistence type="predicted"/>
<dbReference type="PANTHER" id="PTHR46309:SF12">
    <property type="entry name" value="GB|AAC80581.1"/>
    <property type="match status" value="1"/>
</dbReference>
<dbReference type="InterPro" id="IPR014002">
    <property type="entry name" value="Agenet_dom_plant"/>
</dbReference>
<dbReference type="GO" id="GO:0016747">
    <property type="term" value="F:acyltransferase activity, transferring groups other than amino-acyl groups"/>
    <property type="evidence" value="ECO:0007669"/>
    <property type="project" value="InterPro"/>
</dbReference>
<dbReference type="SUPFAM" id="SSF55729">
    <property type="entry name" value="Acyl-CoA N-acyltransferases (Nat)"/>
    <property type="match status" value="1"/>
</dbReference>
<dbReference type="InterPro" id="IPR001965">
    <property type="entry name" value="Znf_PHD"/>
</dbReference>
<dbReference type="GO" id="GO:0005634">
    <property type="term" value="C:nucleus"/>
    <property type="evidence" value="ECO:0007669"/>
    <property type="project" value="UniProtKB-SubCell"/>
</dbReference>
<dbReference type="PROSITE" id="PS51186">
    <property type="entry name" value="GNAT"/>
    <property type="match status" value="1"/>
</dbReference>
<keyword evidence="11" id="KW-1185">Reference proteome</keyword>
<dbReference type="CDD" id="cd20405">
    <property type="entry name" value="Tudor_Agenet_AtDUF_rpt1_3"/>
    <property type="match status" value="1"/>
</dbReference>
<dbReference type="PROSITE" id="PS50016">
    <property type="entry name" value="ZF_PHD_2"/>
    <property type="match status" value="1"/>
</dbReference>
<dbReference type="GO" id="GO:0006357">
    <property type="term" value="P:regulation of transcription by RNA polymerase II"/>
    <property type="evidence" value="ECO:0007669"/>
    <property type="project" value="TreeGrafter"/>
</dbReference>
<dbReference type="SUPFAM" id="SSF57903">
    <property type="entry name" value="FYVE/PHD zinc finger"/>
    <property type="match status" value="1"/>
</dbReference>
<dbReference type="InterPro" id="IPR013103">
    <property type="entry name" value="RVT_2"/>
</dbReference>
<feature type="domain" description="N-acetyltransferase" evidence="9">
    <location>
        <begin position="909"/>
        <end position="1061"/>
    </location>
</feature>
<evidence type="ECO:0000313" key="10">
    <source>
        <dbReference type="EMBL" id="GFZ19640.1"/>
    </source>
</evidence>
<keyword evidence="4" id="KW-0862">Zinc</keyword>
<dbReference type="SMART" id="SM00249">
    <property type="entry name" value="PHD"/>
    <property type="match status" value="2"/>
</dbReference>
<dbReference type="InterPro" id="IPR011011">
    <property type="entry name" value="Znf_FYVE_PHD"/>
</dbReference>
<dbReference type="GO" id="GO:0003714">
    <property type="term" value="F:transcription corepressor activity"/>
    <property type="evidence" value="ECO:0007669"/>
    <property type="project" value="InterPro"/>
</dbReference>
<dbReference type="CDD" id="cd15532">
    <property type="entry name" value="PHD2_CHD_II"/>
    <property type="match status" value="1"/>
</dbReference>
<sequence length="1746" mass="196050">MAADVVELGSSERKRKRTRPANHPKLLVDDKIEVRSLEEGFRGSWHSGTVIACENRARRVQYDHLLCDDGSQCLVESIRVHPIIEGFVPASRDLCNYRGCLRPLPPKHDFQKWSLHYGQCVDVYYGEAWWEGVIFDHEDGSEERTIFFPDLGDELRFGIHKLRITYDWDEFTEDWKPRGNWLFLELVEEFEQDWPLQVSVRQIWYDLRGKKGFQKLTEWTSTNRNIWKILLWEVISDNCNLTVNHFFQELDLSGELFKETIPSLSEFLLDDKLRPEADFGNSHAVIASEQDGSDSWLPIDLGNAPVAKEEDGSKFITEDRLNMNLLTNSNMPCHEETPSSPPPALPFSPFNRDEFCRLYQNINSEGFSSPSSKTLSRKKSRLEWLPAGVDIVPGAEFCPNAVNEYHNSKNRPSDSLKVRKHLAYLGWKIEFAIDRTIIRMRYTSPHGKTYMSLVKACEALREPALEIVPFASQDKKCVSAAMSDSQFSSHLSEQPQASMDIHVVPPPDILVEPEYCPQAVIDYHSLGLLKENANWNCYRGCKSEDLKLKAKKHLSAVGWSLWYLKKACGKKELRYSSPNGRSYLSLRAACKACIDGGINYDNASKRLSSASRMLKKRKKSRSLIKMRDNMDVDCPTRVLRSSKRARQVLVASSSYQTPKTVLSWLIENNVILPREKVRYLRRKDRHPMAEGRINRDGIKCNCCQGVFTLSKFESHAGSTYHSPAANIFLEDGRSLLDCQSQLKCHNRKKNSMTKPHEMKRSRHHSKNDYICSVCRVGGELILCDQCPSSFHTSCLGLKDVPDGDWFCPSCCCGICGRSRLSKDTGQFTDASVLSCGQCEHQYHVGCLRKRGVANVDNYPKGSWFCNERCKQISLGLHKLLGKSIPVGQDNLTWTLLKYVKCDDDECDDSDTEDLMDNYSKLNVALSVMHECFEPVKESRTRRDLVEDVIFSRWSELKRLNFRGFYTVLLERDDELITVATIRVHGEKVAEVPLIGTQFKYRRLGMCRIVMDELEKKLMELGVERLVLPAVPSVLHTWTTSFGFSKMTDVERLNFLDYTFLDFQGTTMCQKLLKKILSTDLIPLTRSQQNIHEVIRGSDNMDLDGRSAISEAFRADQVEESEIVDQRPPDIAGADGSEGSSGTAPPGFENRMLFLEFSVDGSGHKEFEKSNDGHFKCYKRRKFVELEDSSGRQPTRPHVPPIHPRVRSTLNRELTRLPRAATRLPRAARASHAPTASVTSSGDAIAAICDVSPSACDVSLVTSACDVSPSVCDVSPSSDVSPASCDVSPSSDVSPVTCDVSHSSDISPATCDVSPSSDISPASCDVSALAPIQGAAETPTEFIVRLEEWDSKKLSDYHPPDILLLIWLVIPLPTLEQAISELLSEETRLGLVSTSHVATALATPGSRGRGSSSGSRSFSAFGYQSSGGSASRPNECTFCHAADHRLLTCPIRLSSSSTPPYLTDPSINLFPDDVVVPADPPDDTLHVAPPSIVYPVESSSTDPAPPVLPPVPLPSDIPVRRSTRQAMTEELQALDRTHTWDLVDLSPGKSIIGCRWVYKIKTRADGTVERYKARLVAKGFTQEYGIDYEETFAPVARLTSVRSLLAVAATRGCFVLVLHPPQIRYVGFVVLFMVLSKASRAWYAKFSSTICDLGFSASAYDSALFTRQSAHGIVLLLLYVDDMIITGDDVHGISELQDFLHRHFEMKDLGPLSYFLGLEVFIWLYWILSYSDQVCLGSSYPCWPFRL</sequence>
<dbReference type="InterPro" id="IPR059153">
    <property type="entry name" value="NSD_PHD-1st"/>
</dbReference>
<dbReference type="InterPro" id="IPR042163">
    <property type="entry name" value="PHF12"/>
</dbReference>
<dbReference type="Pfam" id="PF23209">
    <property type="entry name" value="IDM1_C"/>
    <property type="match status" value="1"/>
</dbReference>
<dbReference type="Pfam" id="PF22970">
    <property type="entry name" value="DUF7028"/>
    <property type="match status" value="2"/>
</dbReference>
<dbReference type="Pfam" id="PF05641">
    <property type="entry name" value="Agenet"/>
    <property type="match status" value="1"/>
</dbReference>
<feature type="compositionally biased region" description="Pro residues" evidence="7">
    <location>
        <begin position="1502"/>
        <end position="1514"/>
    </location>
</feature>
<dbReference type="InterPro" id="IPR016181">
    <property type="entry name" value="Acyl_CoA_acyltransferase"/>
</dbReference>
<dbReference type="Pfam" id="PF07727">
    <property type="entry name" value="RVT_2"/>
    <property type="match status" value="2"/>
</dbReference>
<dbReference type="EMBL" id="BJWL01000028">
    <property type="protein sequence ID" value="GFZ19640.1"/>
    <property type="molecule type" value="Genomic_DNA"/>
</dbReference>
<dbReference type="InterPro" id="IPR032308">
    <property type="entry name" value="TDBD"/>
</dbReference>
<protein>
    <submittedName>
        <fullName evidence="10">PHD finger transcription factor</fullName>
    </submittedName>
</protein>
<evidence type="ECO:0000256" key="6">
    <source>
        <dbReference type="PROSITE-ProRule" id="PRU00146"/>
    </source>
</evidence>
<dbReference type="Pfam" id="PF23011">
    <property type="entry name" value="PHD-1st_NSD"/>
    <property type="match status" value="1"/>
</dbReference>
<evidence type="ECO:0000256" key="5">
    <source>
        <dbReference type="ARBA" id="ARBA00023242"/>
    </source>
</evidence>
<dbReference type="InterPro" id="IPR000182">
    <property type="entry name" value="GNAT_dom"/>
</dbReference>
<dbReference type="InterPro" id="IPR019787">
    <property type="entry name" value="Znf_PHD-finger"/>
</dbReference>
<dbReference type="Pfam" id="PF16135">
    <property type="entry name" value="TDBD"/>
    <property type="match status" value="1"/>
</dbReference>
<comment type="caution">
    <text evidence="10">The sequence shown here is derived from an EMBL/GenBank/DDBJ whole genome shotgun (WGS) entry which is preliminary data.</text>
</comment>
<dbReference type="SMART" id="SM00743">
    <property type="entry name" value="Agenet"/>
    <property type="match status" value="2"/>
</dbReference>
<dbReference type="InterPro" id="IPR056511">
    <property type="entry name" value="IDM1_C"/>
</dbReference>
<dbReference type="OrthoDB" id="1903104at2759"/>
<feature type="region of interest" description="Disordered" evidence="7">
    <location>
        <begin position="1496"/>
        <end position="1515"/>
    </location>
</feature>
<feature type="region of interest" description="Disordered" evidence="7">
    <location>
        <begin position="1"/>
        <end position="22"/>
    </location>
</feature>
<dbReference type="InterPro" id="IPR054292">
    <property type="entry name" value="DUF7028"/>
</dbReference>
<organism evidence="10 11">
    <name type="scientific">Actinidia rufa</name>
    <dbReference type="NCBI Taxonomy" id="165716"/>
    <lineage>
        <taxon>Eukaryota</taxon>
        <taxon>Viridiplantae</taxon>
        <taxon>Streptophyta</taxon>
        <taxon>Embryophyta</taxon>
        <taxon>Tracheophyta</taxon>
        <taxon>Spermatophyta</taxon>
        <taxon>Magnoliopsida</taxon>
        <taxon>eudicotyledons</taxon>
        <taxon>Gunneridae</taxon>
        <taxon>Pentapetalae</taxon>
        <taxon>asterids</taxon>
        <taxon>Ericales</taxon>
        <taxon>Actinidiaceae</taxon>
        <taxon>Actinidia</taxon>
    </lineage>
</organism>
<dbReference type="SUPFAM" id="SSF56672">
    <property type="entry name" value="DNA/RNA polymerases"/>
    <property type="match status" value="1"/>
</dbReference>
<dbReference type="CDD" id="cd15489">
    <property type="entry name" value="PHD_SF"/>
    <property type="match status" value="1"/>
</dbReference>
<name>A0A7J0H942_9ERIC</name>
<dbReference type="InterPro" id="IPR008395">
    <property type="entry name" value="Agenet-like_dom"/>
</dbReference>
<evidence type="ECO:0000313" key="11">
    <source>
        <dbReference type="Proteomes" id="UP000585474"/>
    </source>
</evidence>
<keyword evidence="3 6" id="KW-0863">Zinc-finger</keyword>
<dbReference type="InterPro" id="IPR043502">
    <property type="entry name" value="DNA/RNA_pol_sf"/>
</dbReference>
<keyword evidence="5" id="KW-0539">Nucleus</keyword>
<feature type="region of interest" description="Disordered" evidence="7">
    <location>
        <begin position="1116"/>
        <end position="1144"/>
    </location>
</feature>
<feature type="compositionally biased region" description="Basic residues" evidence="7">
    <location>
        <begin position="13"/>
        <end position="22"/>
    </location>
</feature>
<evidence type="ECO:0000259" key="8">
    <source>
        <dbReference type="PROSITE" id="PS50016"/>
    </source>
</evidence>
<dbReference type="Gene3D" id="3.40.630.30">
    <property type="match status" value="1"/>
</dbReference>
<evidence type="ECO:0000256" key="4">
    <source>
        <dbReference type="ARBA" id="ARBA00022833"/>
    </source>
</evidence>
<evidence type="ECO:0000256" key="7">
    <source>
        <dbReference type="SAM" id="MobiDB-lite"/>
    </source>
</evidence>
<dbReference type="PANTHER" id="PTHR46309">
    <property type="entry name" value="PHD FINGER PROTEIN 12"/>
    <property type="match status" value="1"/>
</dbReference>
<dbReference type="Proteomes" id="UP000585474">
    <property type="component" value="Unassembled WGS sequence"/>
</dbReference>
<reference evidence="10 11" key="1">
    <citation type="submission" date="2019-07" db="EMBL/GenBank/DDBJ databases">
        <title>De Novo Assembly of kiwifruit Actinidia rufa.</title>
        <authorList>
            <person name="Sugita-Konishi S."/>
            <person name="Sato K."/>
            <person name="Mori E."/>
            <person name="Abe Y."/>
            <person name="Kisaki G."/>
            <person name="Hamano K."/>
            <person name="Suezawa K."/>
            <person name="Otani M."/>
            <person name="Fukuda T."/>
            <person name="Manabe T."/>
            <person name="Gomi K."/>
            <person name="Tabuchi M."/>
            <person name="Akimitsu K."/>
            <person name="Kataoka I."/>
        </authorList>
    </citation>
    <scope>NUCLEOTIDE SEQUENCE [LARGE SCALE GENOMIC DNA]</scope>
    <source>
        <strain evidence="11">cv. Fuchu</strain>
    </source>
</reference>
<evidence type="ECO:0000256" key="2">
    <source>
        <dbReference type="ARBA" id="ARBA00022723"/>
    </source>
</evidence>
<feature type="domain" description="PHD-type" evidence="8">
    <location>
        <begin position="768"/>
        <end position="813"/>
    </location>
</feature>
<evidence type="ECO:0000259" key="9">
    <source>
        <dbReference type="PROSITE" id="PS51186"/>
    </source>
</evidence>
<gene>
    <name evidence="10" type="ORF">Acr_28g0003450</name>
</gene>
<evidence type="ECO:0000256" key="1">
    <source>
        <dbReference type="ARBA" id="ARBA00004123"/>
    </source>
</evidence>
<dbReference type="Gene3D" id="3.30.40.10">
    <property type="entry name" value="Zinc/RING finger domain, C3HC4 (zinc finger)"/>
    <property type="match status" value="2"/>
</dbReference>
<keyword evidence="2" id="KW-0479">Metal-binding</keyword>
<evidence type="ECO:0000256" key="3">
    <source>
        <dbReference type="ARBA" id="ARBA00022771"/>
    </source>
</evidence>
<comment type="subcellular location">
    <subcellularLocation>
        <location evidence="1">Nucleus</location>
    </subcellularLocation>
</comment>
<dbReference type="InterPro" id="IPR013083">
    <property type="entry name" value="Znf_RING/FYVE/PHD"/>
</dbReference>
<accession>A0A7J0H942</accession>
<dbReference type="GO" id="GO:0008270">
    <property type="term" value="F:zinc ion binding"/>
    <property type="evidence" value="ECO:0007669"/>
    <property type="project" value="UniProtKB-KW"/>
</dbReference>